<accession>B8J668</accession>
<dbReference type="EMBL" id="CP001359">
    <property type="protein sequence ID" value="ACL66963.1"/>
    <property type="molecule type" value="Genomic_DNA"/>
</dbReference>
<evidence type="ECO:0000313" key="1">
    <source>
        <dbReference type="EMBL" id="ACL66963.1"/>
    </source>
</evidence>
<protein>
    <submittedName>
        <fullName evidence="1">Uncharacterized protein</fullName>
    </submittedName>
</protein>
<dbReference type="HOGENOM" id="CLU_146069_0_1_7"/>
<dbReference type="Pfam" id="PF13432">
    <property type="entry name" value="TPR_16"/>
    <property type="match status" value="1"/>
</dbReference>
<name>B8J668_ANAD2</name>
<keyword evidence="2" id="KW-1185">Reference proteome</keyword>
<proteinExistence type="predicted"/>
<dbReference type="SUPFAM" id="SSF48452">
    <property type="entry name" value="TPR-like"/>
    <property type="match status" value="1"/>
</dbReference>
<dbReference type="RefSeq" id="WP_012527547.1">
    <property type="nucleotide sequence ID" value="NC_011891.1"/>
</dbReference>
<organism evidence="1 2">
    <name type="scientific">Anaeromyxobacter dehalogenans (strain ATCC BAA-258 / DSM 21875 / 2CP-1)</name>
    <dbReference type="NCBI Taxonomy" id="455488"/>
    <lineage>
        <taxon>Bacteria</taxon>
        <taxon>Pseudomonadati</taxon>
        <taxon>Myxococcota</taxon>
        <taxon>Myxococcia</taxon>
        <taxon>Myxococcales</taxon>
        <taxon>Cystobacterineae</taxon>
        <taxon>Anaeromyxobacteraceae</taxon>
        <taxon>Anaeromyxobacter</taxon>
    </lineage>
</organism>
<sequence length="111" mass="12211">MTPDQRLETFRKFVEKSPDDPFARYSLAMALRSAGHGEEAAQEFRELGRRVPDYVPTYLMLGQVLETLGRDGEAAQAYQDGVAVATRKQDGHAVSELTQALDAVRARGAQG</sequence>
<reference evidence="1" key="1">
    <citation type="submission" date="2009-01" db="EMBL/GenBank/DDBJ databases">
        <title>Complete sequence of Anaeromyxobacter dehalogenans 2CP-1.</title>
        <authorList>
            <consortium name="US DOE Joint Genome Institute"/>
            <person name="Lucas S."/>
            <person name="Copeland A."/>
            <person name="Lapidus A."/>
            <person name="Glavina del Rio T."/>
            <person name="Dalin E."/>
            <person name="Tice H."/>
            <person name="Bruce D."/>
            <person name="Goodwin L."/>
            <person name="Pitluck S."/>
            <person name="Saunders E."/>
            <person name="Brettin T."/>
            <person name="Detter J.C."/>
            <person name="Han C."/>
            <person name="Larimer F."/>
            <person name="Land M."/>
            <person name="Hauser L."/>
            <person name="Kyrpides N."/>
            <person name="Ovchinnikova G."/>
            <person name="Beliaev A.S."/>
            <person name="Richardson P."/>
        </authorList>
    </citation>
    <scope>NUCLEOTIDE SEQUENCE</scope>
    <source>
        <strain evidence="1">2CP-1</strain>
    </source>
</reference>
<dbReference type="Gene3D" id="1.25.40.10">
    <property type="entry name" value="Tetratricopeptide repeat domain"/>
    <property type="match status" value="1"/>
</dbReference>
<dbReference type="Proteomes" id="UP000007089">
    <property type="component" value="Chromosome"/>
</dbReference>
<evidence type="ECO:0000313" key="2">
    <source>
        <dbReference type="Proteomes" id="UP000007089"/>
    </source>
</evidence>
<gene>
    <name evidence="1" type="ordered locus">A2cp1_3633</name>
</gene>
<dbReference type="InterPro" id="IPR011990">
    <property type="entry name" value="TPR-like_helical_dom_sf"/>
</dbReference>
<dbReference type="KEGG" id="acp:A2cp1_3633"/>
<dbReference type="AlphaFoldDB" id="B8J668"/>